<accession>A0ABP0MJA8</accession>
<evidence type="ECO:0000313" key="2">
    <source>
        <dbReference type="EMBL" id="CAK9051566.1"/>
    </source>
</evidence>
<gene>
    <name evidence="2" type="ORF">SCF082_LOCUS28301</name>
</gene>
<organism evidence="2 3">
    <name type="scientific">Durusdinium trenchii</name>
    <dbReference type="NCBI Taxonomy" id="1381693"/>
    <lineage>
        <taxon>Eukaryota</taxon>
        <taxon>Sar</taxon>
        <taxon>Alveolata</taxon>
        <taxon>Dinophyceae</taxon>
        <taxon>Suessiales</taxon>
        <taxon>Symbiodiniaceae</taxon>
        <taxon>Durusdinium</taxon>
    </lineage>
</organism>
<name>A0ABP0MJA8_9DINO</name>
<keyword evidence="3" id="KW-1185">Reference proteome</keyword>
<protein>
    <submittedName>
        <fullName evidence="2">Growth arrest-specific protein 8-like</fullName>
    </submittedName>
</protein>
<proteinExistence type="predicted"/>
<sequence length="887" mass="96982">METELPWVAAASAVCASPSRGTPRWSEGTLLSFLTDEECYVIDMQAALEKTGEAWLVRKFKHGEKEKEKSITPSKRLREERSSSAPFEAQRKCCSMSWSPAGCSPQASFLLAVGDSSGHVTVYAPCDEAHEPVELQELQRRVTDSNGVVEVCFAPTPVLIESEGRTGKDERKDERKIGKAGTVRPSGKRFSAVLCASKGPHVVIWHCLPSGTCQLVKSISLDSEVITALTVSRSFGAQPQTLKSMLVLGTKLGRLHFKQLHLSTKDHKDREVRISPISTSDLETADRCVTEVKVFCDADGDSTDLLVAIAHGVQLSCAVLRISDDGHLETSRSRREKSTRHEAEHVSWLMASTPCHGLPIVSLLCDTTGVLAASDPMLGSSFVSRANVLTLDSSGYAVIWQLEEAEAQEGSCRGLFLRPSRFCSLVAKSMQNYLTAAEQAAICMETRMVRTAARERELLQDKKLFSGFALSPSHCMLVTQTVLPSTRTTQIRPVTFLLASSLGSPAHAFTALLRNVGDSLYRRRCRRESVSTGRAARRPSRPEGMEQTQSETCDNGDHIHHRRRKAAGGSSYPLYLSLWDVSEAWRSMVFGAGKSLGAMCRASWDEKKPCEGSELPNGLLESILQWLWELQEGLQGAFQHISDSAASSATGSAAGCKVSLLLRHTAAQQVTFTLSSPKSFTERWASEASPRRRHFLAQIRHELNELALKTWTSDTELNAAKGGQSSFAGVEEDELAMCQVCNALLELGHKATRDLRRKYLLAELPPKNPVVRAAACAYWRQRAKALPGSVVRSAVLDCLAKVEDSLKEAELESTSCGSCRLCGEPAVIDPSFMQVSCGSHVLPLCQQQLLPLLTEPHILCHFCGRCTSNGSECQVLGVCAWCATPVM</sequence>
<dbReference type="InterPro" id="IPR015943">
    <property type="entry name" value="WD40/YVTN_repeat-like_dom_sf"/>
</dbReference>
<reference evidence="2 3" key="1">
    <citation type="submission" date="2024-02" db="EMBL/GenBank/DDBJ databases">
        <authorList>
            <person name="Chen Y."/>
            <person name="Shah S."/>
            <person name="Dougan E. K."/>
            <person name="Thang M."/>
            <person name="Chan C."/>
        </authorList>
    </citation>
    <scope>NUCLEOTIDE SEQUENCE [LARGE SCALE GENOMIC DNA]</scope>
</reference>
<comment type="caution">
    <text evidence="2">The sequence shown here is derived from an EMBL/GenBank/DDBJ whole genome shotgun (WGS) entry which is preliminary data.</text>
</comment>
<feature type="region of interest" description="Disordered" evidence="1">
    <location>
        <begin position="531"/>
        <end position="564"/>
    </location>
</feature>
<dbReference type="EMBL" id="CAXAMM010022224">
    <property type="protein sequence ID" value="CAK9051566.1"/>
    <property type="molecule type" value="Genomic_DNA"/>
</dbReference>
<evidence type="ECO:0000256" key="1">
    <source>
        <dbReference type="SAM" id="MobiDB-lite"/>
    </source>
</evidence>
<dbReference type="Proteomes" id="UP001642464">
    <property type="component" value="Unassembled WGS sequence"/>
</dbReference>
<dbReference type="Gene3D" id="2.130.10.10">
    <property type="entry name" value="YVTN repeat-like/Quinoprotein amine dehydrogenase"/>
    <property type="match status" value="1"/>
</dbReference>
<evidence type="ECO:0000313" key="3">
    <source>
        <dbReference type="Proteomes" id="UP001642464"/>
    </source>
</evidence>